<accession>A0ABT3F5Q7</accession>
<organism evidence="2 3">
    <name type="scientific">Pseudomonas agronomica</name>
    <dbReference type="NCBI Taxonomy" id="2979328"/>
    <lineage>
        <taxon>Bacteria</taxon>
        <taxon>Pseudomonadati</taxon>
        <taxon>Pseudomonadota</taxon>
        <taxon>Gammaproteobacteria</taxon>
        <taxon>Pseudomonadales</taxon>
        <taxon>Pseudomonadaceae</taxon>
        <taxon>Pseudomonas</taxon>
    </lineage>
</organism>
<protein>
    <submittedName>
        <fullName evidence="2">Uncharacterized protein</fullName>
    </submittedName>
</protein>
<evidence type="ECO:0000313" key="2">
    <source>
        <dbReference type="EMBL" id="MCW1243989.1"/>
    </source>
</evidence>
<dbReference type="RefSeq" id="WP_264427025.1">
    <property type="nucleotide sequence ID" value="NZ_JAOSHO010000045.1"/>
</dbReference>
<name>A0ABT3F5Q7_9PSED</name>
<sequence length="465" mass="49616">MANPSSADALSSLVSLQIPDSVPAYPPAPEGALGINIAAARIAHPQEGLKMVIAPWTAMNVGDSYRVKINQFPVLTGRITEPDQVGHEVIRFIPAIGLVDGAYDLNYDVLRLDDEAAPESSAVTKIHIKIDAAPPGGKDTNPDLGHPGLVMIIAPEFLPPAVIDSEAAALGIPVTIVPYPFMAVGDRITLSWGGQLVSPPELVTGQQVLDPDNNPIVITVDQATVLASGDTDSYGLVVAFDVRDLVDNRSEDWSVAQRVIVGTGSARLDAPLIKQVINLVLDMDELRRADVIFQIYTVGSDFAVGDEVEARLKGTTASGELVDVTYTKERITNVPGVLEFARPSAEVRALIGSVHVGFSYRLFKADGSPALLSKIFSPQLIGRPSLLAAPVALASLPAPLIRNCPAPESRFPGTRRWWGATSSGWFGRGTRRAAKRTPRSWRHIPSARQKPQGPVPLSLVLTAST</sequence>
<gene>
    <name evidence="2" type="ORF">OC610_06190</name>
</gene>
<reference evidence="2" key="1">
    <citation type="submission" date="2022-07" db="EMBL/GenBank/DDBJ databases">
        <title>Pseudomonas agronomica sp. nov.: a novel bacterium with biotechnological application in the synthesis of biofertilizers from valorized agricultural residues.</title>
        <authorList>
            <person name="Robas M."/>
            <person name="Fernandez V.M."/>
            <person name="Luna L."/>
            <person name="Provanza A."/>
            <person name="Jimenez P.A."/>
        </authorList>
    </citation>
    <scope>NUCLEOTIDE SEQUENCE</scope>
    <source>
        <strain evidence="2">SAICEU22T</strain>
    </source>
</reference>
<evidence type="ECO:0000256" key="1">
    <source>
        <dbReference type="SAM" id="MobiDB-lite"/>
    </source>
</evidence>
<proteinExistence type="predicted"/>
<keyword evidence="3" id="KW-1185">Reference proteome</keyword>
<dbReference type="EMBL" id="JAOSHO010000045">
    <property type="protein sequence ID" value="MCW1243989.1"/>
    <property type="molecule type" value="Genomic_DNA"/>
</dbReference>
<feature type="region of interest" description="Disordered" evidence="1">
    <location>
        <begin position="428"/>
        <end position="455"/>
    </location>
</feature>
<comment type="caution">
    <text evidence="2">The sequence shown here is derived from an EMBL/GenBank/DDBJ whole genome shotgun (WGS) entry which is preliminary data.</text>
</comment>
<dbReference type="Proteomes" id="UP001061999">
    <property type="component" value="Unassembled WGS sequence"/>
</dbReference>
<feature type="compositionally biased region" description="Basic residues" evidence="1">
    <location>
        <begin position="429"/>
        <end position="442"/>
    </location>
</feature>
<evidence type="ECO:0000313" key="3">
    <source>
        <dbReference type="Proteomes" id="UP001061999"/>
    </source>
</evidence>